<dbReference type="SMART" id="SM00889">
    <property type="entry name" value="EFG_IV"/>
    <property type="match status" value="1"/>
</dbReference>
<dbReference type="PRINTS" id="PR00315">
    <property type="entry name" value="ELONGATNFCT"/>
</dbReference>
<dbReference type="PROSITE" id="PS51722">
    <property type="entry name" value="G_TR_2"/>
    <property type="match status" value="1"/>
</dbReference>
<dbReference type="GO" id="GO:0046677">
    <property type="term" value="P:response to antibiotic"/>
    <property type="evidence" value="ECO:0007669"/>
    <property type="project" value="UniProtKB-KW"/>
</dbReference>
<dbReference type="SUPFAM" id="SSF54980">
    <property type="entry name" value="EF-G C-terminal domain-like"/>
    <property type="match status" value="2"/>
</dbReference>
<dbReference type="InterPro" id="IPR000795">
    <property type="entry name" value="T_Tr_GTP-bd_dom"/>
</dbReference>
<dbReference type="InterPro" id="IPR009000">
    <property type="entry name" value="Transl_B-barrel_sf"/>
</dbReference>
<dbReference type="Pfam" id="PF05991">
    <property type="entry name" value="NYN_YacP"/>
    <property type="match status" value="1"/>
</dbReference>
<dbReference type="Gene3D" id="3.30.70.240">
    <property type="match status" value="1"/>
</dbReference>
<keyword evidence="1" id="KW-0547">Nucleotide-binding</keyword>
<feature type="region of interest" description="Disordered" evidence="5">
    <location>
        <begin position="682"/>
        <end position="726"/>
    </location>
</feature>
<evidence type="ECO:0000259" key="6">
    <source>
        <dbReference type="PROSITE" id="PS51722"/>
    </source>
</evidence>
<dbReference type="InterPro" id="IPR027417">
    <property type="entry name" value="P-loop_NTPase"/>
</dbReference>
<feature type="region of interest" description="Disordered" evidence="5">
    <location>
        <begin position="945"/>
        <end position="974"/>
    </location>
</feature>
<feature type="domain" description="Tr-type G" evidence="6">
    <location>
        <begin position="6"/>
        <end position="244"/>
    </location>
</feature>
<dbReference type="Pfam" id="PF00679">
    <property type="entry name" value="EFG_C"/>
    <property type="match status" value="1"/>
</dbReference>
<dbReference type="InterPro" id="IPR031157">
    <property type="entry name" value="G_TR_CS"/>
</dbReference>
<dbReference type="InterPro" id="IPR035650">
    <property type="entry name" value="Tet_C"/>
</dbReference>
<dbReference type="CDD" id="cd03711">
    <property type="entry name" value="Tet_C"/>
    <property type="match status" value="1"/>
</dbReference>
<sequence>MDQRPSRKSCIGILAHVDAGKTTLSEALLYLSGSIRKAGRVDNRDAFLDNYELERERGITIFSKQARFGWKSLAVTLVDTPGHVDFSAEMERTLQVLDAAVLVVSGADGIQGHTRTLAYLLKRYGIPTFLFINKMDQPGCDRSALLSELKEGLDEGCVDFSDFRDGSSEENAGIYEEIAACAIDSEESLDRFLETGRVEDGTIRELIEKRRLFPCYFGSALKLEGVTELLDGLERWLPARTWPEGFGARIYKITRDAQGNRLTWMKITGGSLKVKTTLTGGQAEEAWEEKVNQIRMYSGEKYELAGEAEAGEVCAVTGLTRTHPGEGLGREREGSMPLLQPVLTYQIGLPEGCEAAVLLPKLRQLEEEEPQLHIVWNEALQEIHAQVMGEVQTEILRHLIRERFGVEVSFGTGNIVYKETIANTVEGVGHFEPLRHYAEVHLLLEPGEPGSGLTVASACSEDELDRNWQRLVLTHLKEREHPGVLTGAAVTDVKITLLSGRSHLKHTEGGDFRQATYRAVRQGLMQADCVLLEPWYDFRLEIPSGLIGRAMTDIERMHGTIRTHEIQQEPGNGAGMAVLEGEAPASEMQDYQKEVAAYSRGNGRFFVTLKGYEPCHNTAEVMERIGYDPARDVDNPADSVFCAHGSGFVVPWDRVPDYMHLPFSRMGEESAASSWEGLSASGMAENGLPGFSGGEDPADGADSAEGQNGRSRQIVSRKNDGKKEEAWVGTEEIDEILARTYGANRRDKSAPRKDGWNRYRSGRRVYGAEAQAGSAGSGKKQSPRRDRYLLVDGYNIIFAWQELKELAEKNVDAARGLLQDILCNYQGMAGCQVIVVFDAYRVQGHETEILDYHNIHVVYTKEAETADQYIEKFTHENGAKYDITVATSDGLEQIIIRGQGCRLLSARDLKEEIRLAAERLRGDYLENQRTQKNYLLDSLSEEQKKQLAEMAGRTESEGRADGAAQKGRRKSAEE</sequence>
<dbReference type="AlphaFoldDB" id="A0A9D2C8D2"/>
<dbReference type="InterPro" id="IPR014721">
    <property type="entry name" value="Ribsml_uS5_D2-typ_fold_subgr"/>
</dbReference>
<evidence type="ECO:0000313" key="7">
    <source>
        <dbReference type="EMBL" id="HIY61406.1"/>
    </source>
</evidence>
<dbReference type="InterPro" id="IPR035647">
    <property type="entry name" value="EFG_III/V"/>
</dbReference>
<dbReference type="InterPro" id="IPR005225">
    <property type="entry name" value="Small_GTP-bd"/>
</dbReference>
<keyword evidence="4" id="KW-0046">Antibiotic resistance</keyword>
<feature type="compositionally biased region" description="Basic and acidic residues" evidence="5">
    <location>
        <begin position="945"/>
        <end position="960"/>
    </location>
</feature>
<dbReference type="PROSITE" id="PS00301">
    <property type="entry name" value="G_TR_1"/>
    <property type="match status" value="1"/>
</dbReference>
<dbReference type="CDD" id="cd10912">
    <property type="entry name" value="PIN_YacP-like"/>
    <property type="match status" value="1"/>
</dbReference>
<dbReference type="Gene3D" id="3.30.230.10">
    <property type="match status" value="1"/>
</dbReference>
<gene>
    <name evidence="7" type="ORF">H9831_12130</name>
</gene>
<feature type="compositionally biased region" description="Polar residues" evidence="5">
    <location>
        <begin position="705"/>
        <end position="716"/>
    </location>
</feature>
<evidence type="ECO:0000256" key="1">
    <source>
        <dbReference type="ARBA" id="ARBA00022741"/>
    </source>
</evidence>
<dbReference type="InterPro" id="IPR020568">
    <property type="entry name" value="Ribosomal_Su5_D2-typ_SF"/>
</dbReference>
<protein>
    <submittedName>
        <fullName evidence="7">TetM/TetW/TetO/TetS family tetracycline resistance ribosomal protection protein</fullName>
    </submittedName>
</protein>
<evidence type="ECO:0000313" key="8">
    <source>
        <dbReference type="Proteomes" id="UP000824007"/>
    </source>
</evidence>
<dbReference type="InterPro" id="IPR005517">
    <property type="entry name" value="Transl_elong_EFG/EF2_IV"/>
</dbReference>
<reference evidence="7" key="1">
    <citation type="journal article" date="2021" name="PeerJ">
        <title>Extensive microbial diversity within the chicken gut microbiome revealed by metagenomics and culture.</title>
        <authorList>
            <person name="Gilroy R."/>
            <person name="Ravi A."/>
            <person name="Getino M."/>
            <person name="Pursley I."/>
            <person name="Horton D.L."/>
            <person name="Alikhan N.F."/>
            <person name="Baker D."/>
            <person name="Gharbi K."/>
            <person name="Hall N."/>
            <person name="Watson M."/>
            <person name="Adriaenssens E.M."/>
            <person name="Foster-Nyarko E."/>
            <person name="Jarju S."/>
            <person name="Secka A."/>
            <person name="Antonio M."/>
            <person name="Oren A."/>
            <person name="Chaudhuri R.R."/>
            <person name="La Ragione R."/>
            <person name="Hildebrand F."/>
            <person name="Pallen M.J."/>
        </authorList>
    </citation>
    <scope>NUCLEOTIDE SEQUENCE</scope>
    <source>
        <strain evidence="7">ChiSxjej3B15-24422</strain>
    </source>
</reference>
<name>A0A9D2C8D2_9FIRM</name>
<dbReference type="Gene3D" id="3.30.70.870">
    <property type="entry name" value="Elongation Factor G (Translational Gtpase), domain 3"/>
    <property type="match status" value="1"/>
</dbReference>
<dbReference type="InterPro" id="IPR010298">
    <property type="entry name" value="YacP-like"/>
</dbReference>
<evidence type="ECO:0000256" key="2">
    <source>
        <dbReference type="ARBA" id="ARBA00022917"/>
    </source>
</evidence>
<dbReference type="SUPFAM" id="SSF52540">
    <property type="entry name" value="P-loop containing nucleoside triphosphate hydrolases"/>
    <property type="match status" value="1"/>
</dbReference>
<dbReference type="EMBL" id="DXDD01000147">
    <property type="protein sequence ID" value="HIY61406.1"/>
    <property type="molecule type" value="Genomic_DNA"/>
</dbReference>
<dbReference type="Pfam" id="PF00009">
    <property type="entry name" value="GTP_EFTU"/>
    <property type="match status" value="1"/>
</dbReference>
<dbReference type="GO" id="GO:0006412">
    <property type="term" value="P:translation"/>
    <property type="evidence" value="ECO:0007669"/>
    <property type="project" value="UniProtKB-KW"/>
</dbReference>
<dbReference type="Gene3D" id="2.40.30.10">
    <property type="entry name" value="Translation factors"/>
    <property type="match status" value="1"/>
</dbReference>
<dbReference type="Pfam" id="PF03764">
    <property type="entry name" value="EFG_IV"/>
    <property type="match status" value="1"/>
</dbReference>
<dbReference type="SUPFAM" id="SSF54211">
    <property type="entry name" value="Ribosomal protein S5 domain 2-like"/>
    <property type="match status" value="1"/>
</dbReference>
<dbReference type="GO" id="GO:0005525">
    <property type="term" value="F:GTP binding"/>
    <property type="evidence" value="ECO:0007669"/>
    <property type="project" value="UniProtKB-KW"/>
</dbReference>
<feature type="compositionally biased region" description="Basic and acidic residues" evidence="5">
    <location>
        <begin position="717"/>
        <end position="726"/>
    </location>
</feature>
<evidence type="ECO:0000256" key="5">
    <source>
        <dbReference type="SAM" id="MobiDB-lite"/>
    </source>
</evidence>
<keyword evidence="3" id="KW-0342">GTP-binding</keyword>
<dbReference type="InterPro" id="IPR000640">
    <property type="entry name" value="EFG_V-like"/>
</dbReference>
<dbReference type="Proteomes" id="UP000824007">
    <property type="component" value="Unassembled WGS sequence"/>
</dbReference>
<dbReference type="SUPFAM" id="SSF50447">
    <property type="entry name" value="Translation proteins"/>
    <property type="match status" value="1"/>
</dbReference>
<comment type="caution">
    <text evidence="7">The sequence shown here is derived from an EMBL/GenBank/DDBJ whole genome shotgun (WGS) entry which is preliminary data.</text>
</comment>
<evidence type="ECO:0000256" key="4">
    <source>
        <dbReference type="ARBA" id="ARBA00023251"/>
    </source>
</evidence>
<dbReference type="SMART" id="SM00838">
    <property type="entry name" value="EFG_C"/>
    <property type="match status" value="1"/>
</dbReference>
<organism evidence="7 8">
    <name type="scientific">Candidatus Eisenbergiella pullistercoris</name>
    <dbReference type="NCBI Taxonomy" id="2838555"/>
    <lineage>
        <taxon>Bacteria</taxon>
        <taxon>Bacillati</taxon>
        <taxon>Bacillota</taxon>
        <taxon>Clostridia</taxon>
        <taxon>Lachnospirales</taxon>
        <taxon>Lachnospiraceae</taxon>
        <taxon>Eisenbergiella</taxon>
    </lineage>
</organism>
<dbReference type="PANTHER" id="PTHR43261:SF1">
    <property type="entry name" value="RIBOSOME-RELEASING FACTOR 2, MITOCHONDRIAL"/>
    <property type="match status" value="1"/>
</dbReference>
<proteinExistence type="predicted"/>
<evidence type="ECO:0000256" key="3">
    <source>
        <dbReference type="ARBA" id="ARBA00023134"/>
    </source>
</evidence>
<dbReference type="NCBIfam" id="TIGR00231">
    <property type="entry name" value="small_GTP"/>
    <property type="match status" value="1"/>
</dbReference>
<dbReference type="PANTHER" id="PTHR43261">
    <property type="entry name" value="TRANSLATION ELONGATION FACTOR G-RELATED"/>
    <property type="match status" value="1"/>
</dbReference>
<keyword evidence="2" id="KW-0648">Protein biosynthesis</keyword>
<dbReference type="Gene3D" id="3.40.50.300">
    <property type="entry name" value="P-loop containing nucleotide triphosphate hydrolases"/>
    <property type="match status" value="1"/>
</dbReference>
<dbReference type="GO" id="GO:0003924">
    <property type="term" value="F:GTPase activity"/>
    <property type="evidence" value="ECO:0007669"/>
    <property type="project" value="InterPro"/>
</dbReference>
<reference evidence="7" key="2">
    <citation type="submission" date="2021-04" db="EMBL/GenBank/DDBJ databases">
        <authorList>
            <person name="Gilroy R."/>
        </authorList>
    </citation>
    <scope>NUCLEOTIDE SEQUENCE</scope>
    <source>
        <strain evidence="7">ChiSxjej3B15-24422</strain>
    </source>
</reference>
<dbReference type="PRINTS" id="PR01037">
    <property type="entry name" value="TCRTETOQM"/>
</dbReference>
<accession>A0A9D2C8D2</accession>
<dbReference type="GO" id="GO:0032790">
    <property type="term" value="P:ribosome disassembly"/>
    <property type="evidence" value="ECO:0007669"/>
    <property type="project" value="TreeGrafter"/>
</dbReference>